<name>A0A437AN38_9MICR</name>
<protein>
    <submittedName>
        <fullName evidence="1">Rio-like serine-threonine kinase</fullName>
    </submittedName>
</protein>
<proteinExistence type="predicted"/>
<sequence length="444" mass="51630">MNDQLINSFKKIEEERMTKLKKSIKEIKITEETLNKFKNFDFNSIYSLFLGEKEDAFNKTKDSETLIKGTKIDKSFEKTVGAERKDNFLLNINNLQINDSKSELGLEKINKIFNEEKEENISEKINKILTNELNEINEPLKINGPLQINDSSNFNKSIKENEPINTNDSFNLTEPALNNVTKFDQQIHFNSSSLNQSELIPNNLDIKEMVVNFLQTPLKELKTKKINDSLYKNNLNISLADEFVLFLKNEEKSIGKPEFIDKNQALEFKKYLTKRVSQMTSDKDHMDKVCNSIKLESFLHKEILADKLIELGIKDVTLRPKTSNIYAYLMCVLYDKELYSLFRNKLFTSQVNEITGAYSIYFNVLSIKNKIKEAIFFVKALVCMPGSVVNGELLVNFLNFCGKFLKSKTEFEEVIKFVKEEYVNEIREEPTKIRILLEVDRLMQ</sequence>
<reference evidence="1 2" key="1">
    <citation type="submission" date="2018-10" db="EMBL/GenBank/DDBJ databases">
        <title>Draft genome sequence of the microsporidian Tubulinosema ratisbonensis.</title>
        <authorList>
            <person name="Polonais V."/>
            <person name="Peyretaillade E."/>
            <person name="Niehus S."/>
            <person name="Wawrzyniak I."/>
            <person name="Franchet A."/>
            <person name="Gaspin C."/>
            <person name="Reichstadt M."/>
            <person name="Belser C."/>
            <person name="Labadie K."/>
            <person name="Delbac F."/>
            <person name="Ferrandon D."/>
        </authorList>
    </citation>
    <scope>NUCLEOTIDE SEQUENCE [LARGE SCALE GENOMIC DNA]</scope>
    <source>
        <strain evidence="1 2">Franzen</strain>
    </source>
</reference>
<keyword evidence="2" id="KW-1185">Reference proteome</keyword>
<accession>A0A437AN38</accession>
<evidence type="ECO:0000313" key="2">
    <source>
        <dbReference type="Proteomes" id="UP000282876"/>
    </source>
</evidence>
<evidence type="ECO:0000313" key="1">
    <source>
        <dbReference type="EMBL" id="RVD92645.1"/>
    </source>
</evidence>
<dbReference type="EMBL" id="RCSS01000170">
    <property type="protein sequence ID" value="RVD92645.1"/>
    <property type="molecule type" value="Genomic_DNA"/>
</dbReference>
<comment type="caution">
    <text evidence="1">The sequence shown here is derived from an EMBL/GenBank/DDBJ whole genome shotgun (WGS) entry which is preliminary data.</text>
</comment>
<organism evidence="1 2">
    <name type="scientific">Tubulinosema ratisbonensis</name>
    <dbReference type="NCBI Taxonomy" id="291195"/>
    <lineage>
        <taxon>Eukaryota</taxon>
        <taxon>Fungi</taxon>
        <taxon>Fungi incertae sedis</taxon>
        <taxon>Microsporidia</taxon>
        <taxon>Tubulinosematoidea</taxon>
        <taxon>Tubulinosematidae</taxon>
        <taxon>Tubulinosema</taxon>
    </lineage>
</organism>
<keyword evidence="1" id="KW-0808">Transferase</keyword>
<dbReference type="AlphaFoldDB" id="A0A437AN38"/>
<dbReference type="OrthoDB" id="420884at2759"/>
<dbReference type="VEuPathDB" id="MicrosporidiaDB:TUBRATIS_008410"/>
<gene>
    <name evidence="1" type="ORF">TUBRATIS_008410</name>
</gene>
<dbReference type="GO" id="GO:0016301">
    <property type="term" value="F:kinase activity"/>
    <property type="evidence" value="ECO:0007669"/>
    <property type="project" value="UniProtKB-KW"/>
</dbReference>
<dbReference type="Proteomes" id="UP000282876">
    <property type="component" value="Unassembled WGS sequence"/>
</dbReference>
<keyword evidence="1" id="KW-0418">Kinase</keyword>